<keyword evidence="3" id="KW-0804">Transcription</keyword>
<dbReference type="Pfam" id="PF02362">
    <property type="entry name" value="B3"/>
    <property type="match status" value="1"/>
</dbReference>
<dbReference type="CDD" id="cd10017">
    <property type="entry name" value="B3_DNA"/>
    <property type="match status" value="1"/>
</dbReference>
<evidence type="ECO:0000313" key="6">
    <source>
        <dbReference type="EMBL" id="KAH9299989.1"/>
    </source>
</evidence>
<evidence type="ECO:0000256" key="4">
    <source>
        <dbReference type="ARBA" id="ARBA00023242"/>
    </source>
</evidence>
<dbReference type="PROSITE" id="PS50863">
    <property type="entry name" value="B3"/>
    <property type="match status" value="1"/>
</dbReference>
<reference evidence="6 7" key="1">
    <citation type="journal article" date="2021" name="Nat. Plants">
        <title>The Taxus genome provides insights into paclitaxel biosynthesis.</title>
        <authorList>
            <person name="Xiong X."/>
            <person name="Gou J."/>
            <person name="Liao Q."/>
            <person name="Li Y."/>
            <person name="Zhou Q."/>
            <person name="Bi G."/>
            <person name="Li C."/>
            <person name="Du R."/>
            <person name="Wang X."/>
            <person name="Sun T."/>
            <person name="Guo L."/>
            <person name="Liang H."/>
            <person name="Lu P."/>
            <person name="Wu Y."/>
            <person name="Zhang Z."/>
            <person name="Ro D.K."/>
            <person name="Shang Y."/>
            <person name="Huang S."/>
            <person name="Yan J."/>
        </authorList>
    </citation>
    <scope>NUCLEOTIDE SEQUENCE [LARGE SCALE GENOMIC DNA]</scope>
    <source>
        <strain evidence="6">Ta-2019</strain>
    </source>
</reference>
<dbReference type="Gene3D" id="2.40.330.10">
    <property type="entry name" value="DNA-binding pseudobarrel domain"/>
    <property type="match status" value="1"/>
</dbReference>
<evidence type="ECO:0000256" key="3">
    <source>
        <dbReference type="ARBA" id="ARBA00023163"/>
    </source>
</evidence>
<dbReference type="InterPro" id="IPR015300">
    <property type="entry name" value="DNA-bd_pseudobarrel_sf"/>
</dbReference>
<feature type="domain" description="TF-B3" evidence="5">
    <location>
        <begin position="1"/>
        <end position="77"/>
    </location>
</feature>
<gene>
    <name evidence="6" type="ORF">KI387_011572</name>
</gene>
<keyword evidence="4" id="KW-0539">Nucleus</keyword>
<dbReference type="InterPro" id="IPR003340">
    <property type="entry name" value="B3_DNA-bd"/>
</dbReference>
<evidence type="ECO:0000259" key="5">
    <source>
        <dbReference type="PROSITE" id="PS50863"/>
    </source>
</evidence>
<keyword evidence="1" id="KW-0805">Transcription regulation</keyword>
<keyword evidence="2" id="KW-0238">DNA-binding</keyword>
<dbReference type="AlphaFoldDB" id="A0AA38CNN4"/>
<dbReference type="SUPFAM" id="SSF101936">
    <property type="entry name" value="DNA-binding pseudobarrel domain"/>
    <property type="match status" value="1"/>
</dbReference>
<keyword evidence="7" id="KW-1185">Reference proteome</keyword>
<comment type="caution">
    <text evidence="6">The sequence shown here is derived from an EMBL/GenBank/DDBJ whole genome shotgun (WGS) entry which is preliminary data.</text>
</comment>
<evidence type="ECO:0000256" key="2">
    <source>
        <dbReference type="ARBA" id="ARBA00023125"/>
    </source>
</evidence>
<organism evidence="6 7">
    <name type="scientific">Taxus chinensis</name>
    <name type="common">Chinese yew</name>
    <name type="synonym">Taxus wallichiana var. chinensis</name>
    <dbReference type="NCBI Taxonomy" id="29808"/>
    <lineage>
        <taxon>Eukaryota</taxon>
        <taxon>Viridiplantae</taxon>
        <taxon>Streptophyta</taxon>
        <taxon>Embryophyta</taxon>
        <taxon>Tracheophyta</taxon>
        <taxon>Spermatophyta</taxon>
        <taxon>Pinopsida</taxon>
        <taxon>Pinidae</taxon>
        <taxon>Conifers II</taxon>
        <taxon>Cupressales</taxon>
        <taxon>Taxaceae</taxon>
        <taxon>Taxus</taxon>
    </lineage>
</organism>
<dbReference type="InterPro" id="IPR050655">
    <property type="entry name" value="Plant_B3_domain"/>
</dbReference>
<dbReference type="Proteomes" id="UP000824469">
    <property type="component" value="Unassembled WGS sequence"/>
</dbReference>
<dbReference type="PANTHER" id="PTHR31920:SF132">
    <property type="entry name" value="TF-B3 DOMAIN-CONTAINING PROTEIN"/>
    <property type="match status" value="1"/>
</dbReference>
<proteinExistence type="predicted"/>
<accession>A0AA38CNN4</accession>
<dbReference type="GO" id="GO:0003677">
    <property type="term" value="F:DNA binding"/>
    <property type="evidence" value="ECO:0007669"/>
    <property type="project" value="UniProtKB-KW"/>
</dbReference>
<feature type="non-terminal residue" evidence="6">
    <location>
        <position position="211"/>
    </location>
</feature>
<name>A0AA38CNN4_TAXCH</name>
<dbReference type="SMART" id="SM01019">
    <property type="entry name" value="B3"/>
    <property type="match status" value="1"/>
</dbReference>
<evidence type="ECO:0000313" key="7">
    <source>
        <dbReference type="Proteomes" id="UP000824469"/>
    </source>
</evidence>
<protein>
    <recommendedName>
        <fullName evidence="5">TF-B3 domain-containing protein</fullName>
    </recommendedName>
</protein>
<sequence length="211" mass="23151">RIPPAFVGCLQFGLQNAFLEGPSGQIWIVTVCRTDTGMTFEKGWQNFVSDHSLDVGDFLVFKYVGESYFTVQIFGRTCCERKDAFTVRKSEPCSMGDGTKTQQKCREGSVKISHGMSDDACIDPQNMKNGGSQVHESPTSAPFIKSNTVQIDNSRKSKRCVDSKDSVGSEEDMTKLESTGILDKGKEAGFSVVKAVFTDAEGESINEELKT</sequence>
<dbReference type="PANTHER" id="PTHR31920">
    <property type="entry name" value="B3 DOMAIN-CONTAINING"/>
    <property type="match status" value="1"/>
</dbReference>
<dbReference type="EMBL" id="JAHRHJ020000009">
    <property type="protein sequence ID" value="KAH9299989.1"/>
    <property type="molecule type" value="Genomic_DNA"/>
</dbReference>
<evidence type="ECO:0000256" key="1">
    <source>
        <dbReference type="ARBA" id="ARBA00023015"/>
    </source>
</evidence>
<feature type="non-terminal residue" evidence="6">
    <location>
        <position position="1"/>
    </location>
</feature>